<evidence type="ECO:0000313" key="3">
    <source>
        <dbReference type="EMBL" id="CAK0799277.1"/>
    </source>
</evidence>
<proteinExistence type="predicted"/>
<name>A0ABN9Q494_9DINO</name>
<dbReference type="SUPFAM" id="SSF56436">
    <property type="entry name" value="C-type lectin-like"/>
    <property type="match status" value="1"/>
</dbReference>
<dbReference type="EMBL" id="CAUYUJ010002114">
    <property type="protein sequence ID" value="CAK0799277.1"/>
    <property type="molecule type" value="Genomic_DNA"/>
</dbReference>
<feature type="domain" description="C-type lectin" evidence="2">
    <location>
        <begin position="539"/>
        <end position="669"/>
    </location>
</feature>
<evidence type="ECO:0000256" key="1">
    <source>
        <dbReference type="SAM" id="MobiDB-lite"/>
    </source>
</evidence>
<protein>
    <recommendedName>
        <fullName evidence="2">C-type lectin domain-containing protein</fullName>
    </recommendedName>
</protein>
<dbReference type="Proteomes" id="UP001189429">
    <property type="component" value="Unassembled WGS sequence"/>
</dbReference>
<dbReference type="InterPro" id="IPR001304">
    <property type="entry name" value="C-type_lectin-like"/>
</dbReference>
<reference evidence="3" key="1">
    <citation type="submission" date="2023-10" db="EMBL/GenBank/DDBJ databases">
        <authorList>
            <person name="Chen Y."/>
            <person name="Shah S."/>
            <person name="Dougan E. K."/>
            <person name="Thang M."/>
            <person name="Chan C."/>
        </authorList>
    </citation>
    <scope>NUCLEOTIDE SEQUENCE [LARGE SCALE GENOMIC DNA]</scope>
</reference>
<organism evidence="3 4">
    <name type="scientific">Prorocentrum cordatum</name>
    <dbReference type="NCBI Taxonomy" id="2364126"/>
    <lineage>
        <taxon>Eukaryota</taxon>
        <taxon>Sar</taxon>
        <taxon>Alveolata</taxon>
        <taxon>Dinophyceae</taxon>
        <taxon>Prorocentrales</taxon>
        <taxon>Prorocentraceae</taxon>
        <taxon>Prorocentrum</taxon>
    </lineage>
</organism>
<sequence>MAPGMPATSADGTPVSDPEVTTWQQLGWGNKSEGRVVEADLGRYVLCWCASGCDGDAVPLEVGVVFVVGADSGQERECVAGEICGAPWRITGLTGRDFNPWDRIAAMDVCAGSFVVGFPDAGVTEGATIFRSTLPDALECSTVNPADLDTVASNWGCYRASPSGGAYRLCYCTPRGAAGVASCAQPEDFGFDIGTLTVLGPNTSQRFKCVKGQPCEISDLAGFGLEDGDLVLILEECGLPRAENTSGPVAISGVAGLTESAAVAATNGGSTFTFPDVVSAEGGDYRVCWCRPSASLTGCANSVDFAADAGQLTIVAPVLDHLRKCYRGAPCAIGDLEGFGLADGDLVRVLHTCAGGDEALVAHWPDEGLSQAAEAGGASVSWGAQPVWSEAGRYALCWCMGGGTCEQLGDFSLQIGELVLAGPASGQAPVAVGGHPLLLGGLRAFGLEEGSLLAVLPNESGCQGPAEAVYAAAAESHFPNGGILTSLAQAYVPTGSAESEDAAAPFWSEEAPVAMTGGTFSLCILPTQAGSETSRRGVHGGYVYLGCATRQEAQTMCDLRRMPMPNTSAAQATIEASIAAARAAGSLPPGSCGQAVWLGGQWSDAHDQWRWDNTIAMTEGPVAPSEHDSLPGPDDAYHYTNWAGGQPSAYPHALEPALYMDAATGRWHDASPGGHVLAVVCEEAVPLPAGELRLSGPAGLGAPAAGSAQHWEARAGHQLALEGPLAGVDLLPGDLLLAVDGSATPCAGEKQASAPMGAEGISYPSADGASFVWPGTARAAGGIYTLCWCRPAADVTECRVAADFLVSAGTLSLRGPLLGQHHVCQSAENCSVALAWPDDVGPEQGQLVAAEGACDADAVGSAVAFDSSDPDGRLFEIAALPAPGGARALCWCASPGCGGGGAASAVEVGRLEVLGPFAGQHFSCRAAEPCEVAPLVGLGPAVGLLSRRLDAPGALALTNQSACGTAGEPGAVAVPGDTCSEHFVGCSHSWPASAMDVPPMDYLLCWCHSLSCGPSEFVVQVGTLSVREAYYYSDR</sequence>
<keyword evidence="4" id="KW-1185">Reference proteome</keyword>
<feature type="region of interest" description="Disordered" evidence="1">
    <location>
        <begin position="1"/>
        <end position="20"/>
    </location>
</feature>
<dbReference type="InterPro" id="IPR016187">
    <property type="entry name" value="CTDL_fold"/>
</dbReference>
<dbReference type="PROSITE" id="PS50041">
    <property type="entry name" value="C_TYPE_LECTIN_2"/>
    <property type="match status" value="1"/>
</dbReference>
<comment type="caution">
    <text evidence="3">The sequence shown here is derived from an EMBL/GenBank/DDBJ whole genome shotgun (WGS) entry which is preliminary data.</text>
</comment>
<gene>
    <name evidence="3" type="ORF">PCOR1329_LOCUS7789</name>
</gene>
<accession>A0ABN9Q494</accession>
<evidence type="ECO:0000259" key="2">
    <source>
        <dbReference type="PROSITE" id="PS50041"/>
    </source>
</evidence>
<dbReference type="Gene3D" id="3.10.100.10">
    <property type="entry name" value="Mannose-Binding Protein A, subunit A"/>
    <property type="match status" value="1"/>
</dbReference>
<dbReference type="InterPro" id="IPR016186">
    <property type="entry name" value="C-type_lectin-like/link_sf"/>
</dbReference>
<evidence type="ECO:0000313" key="4">
    <source>
        <dbReference type="Proteomes" id="UP001189429"/>
    </source>
</evidence>